<keyword evidence="3" id="KW-1185">Reference proteome</keyword>
<dbReference type="InterPro" id="IPR008969">
    <property type="entry name" value="CarboxyPept-like_regulatory"/>
</dbReference>
<sequence>MKIIPKPLTCLALFLTTAAFLQGCGGKSEQVENSTGSNSKIESVAQTSTQTLAVTSTSSITPAEPEVKEPAYKLYPVLIGEIDIYEEKVKPAKRNFKAKWDEKIFYGLENIKGRKKSGKIKNYEVFRKTLINKKNKNHIEYEIYKNPKTGKVNKIVSIEYRKKDLEITDYYYTDEGKVNFIYQRKDSIYTPTYASLDKTGSRYYFDKDCLLKWRWVDKPLDVRERVLKKDKNDGANIQYLYKKSKKKDRKNYDKREIKMLNAAYNTYEAMLKENEYGGITGNVVNTKGKALKEVKIEIYFGADLIGEIKTDKKGRFETGITPNSEGYKLKITKEGFADTEVENVTVKDTDSIVLIDKIMLVKAGEGKKKLKFNVFNAEATKYNNQKAVKKYIDKVKIKVRKGTDNKDGEIIAESKSDSKGNINLSLENGIYTIEFAKKGFVKSYQTIAVEKKSAMNIPLVKNMKENQLKIVLTWEGDKDMDSSLFTPYQGKGGDMAYVGAGTKKDKHGNRLVNDGKKGNTVEVITIDNAKAGNYKYYVSDYTNSRKKKFSSKDMKNMKLKVVVYDENGVAAYYTLPYDVNGVIWEVFEIKNGKLIPLQKTYSNVTGKKWWTKDKTPVPKNLKAHLEYEKILRGIMADPDIAFGKFVDGMVEYDSNGNPYDYFDERRFAYHDFDGDGVDELICFAARGDAEFGGVQKHLIYSYRNGKVSKIFVSPVMYPRGGEGVGYDFYLPYLWHDDFTGVKYFKITNGRAVEVESFANSSSYPITPEQKKYRSSYVTDAIFITEANISKYRNTYNSTAFRKEDHY</sequence>
<dbReference type="PROSITE" id="PS51257">
    <property type="entry name" value="PROKAR_LIPOPROTEIN"/>
    <property type="match status" value="1"/>
</dbReference>
<dbReference type="Gene3D" id="2.60.40.1120">
    <property type="entry name" value="Carboxypeptidase-like, regulatory domain"/>
    <property type="match status" value="1"/>
</dbReference>
<evidence type="ECO:0000256" key="1">
    <source>
        <dbReference type="SAM" id="SignalP"/>
    </source>
</evidence>
<proteinExistence type="predicted"/>
<reference evidence="2 3" key="1">
    <citation type="submission" date="2021-01" db="EMBL/GenBank/DDBJ databases">
        <title>Isolation and description of Catonella massiliensis sp. nov., a novel Catonella species, isolated from a stable periodontitis subject.</title>
        <authorList>
            <person name="Antezack A."/>
            <person name="Boxberger M."/>
            <person name="La Scola B."/>
            <person name="Monnet-Corti V."/>
        </authorList>
    </citation>
    <scope>NUCLEOTIDE SEQUENCE [LARGE SCALE GENOMIC DNA]</scope>
    <source>
        <strain evidence="2 3">Marseille-Q4567</strain>
    </source>
</reference>
<keyword evidence="1" id="KW-0732">Signal</keyword>
<comment type="caution">
    <text evidence="2">The sequence shown here is derived from an EMBL/GenBank/DDBJ whole genome shotgun (WGS) entry which is preliminary data.</text>
</comment>
<name>A0ABS1J0Z7_9FIRM</name>
<dbReference type="Proteomes" id="UP000604730">
    <property type="component" value="Unassembled WGS sequence"/>
</dbReference>
<feature type="chain" id="PRO_5046698742" evidence="1">
    <location>
        <begin position="22"/>
        <end position="806"/>
    </location>
</feature>
<gene>
    <name evidence="2" type="ORF">JJN12_08500</name>
</gene>
<dbReference type="SUPFAM" id="SSF49464">
    <property type="entry name" value="Carboxypeptidase regulatory domain-like"/>
    <property type="match status" value="1"/>
</dbReference>
<organism evidence="2 3">
    <name type="scientific">Catonella massiliensis</name>
    <dbReference type="NCBI Taxonomy" id="2799636"/>
    <lineage>
        <taxon>Bacteria</taxon>
        <taxon>Bacillati</taxon>
        <taxon>Bacillota</taxon>
        <taxon>Clostridia</taxon>
        <taxon>Lachnospirales</taxon>
        <taxon>Lachnospiraceae</taxon>
        <taxon>Catonella</taxon>
    </lineage>
</organism>
<dbReference type="EMBL" id="JAEPRJ010000001">
    <property type="protein sequence ID" value="MBK5897815.1"/>
    <property type="molecule type" value="Genomic_DNA"/>
</dbReference>
<evidence type="ECO:0000313" key="3">
    <source>
        <dbReference type="Proteomes" id="UP000604730"/>
    </source>
</evidence>
<evidence type="ECO:0000313" key="2">
    <source>
        <dbReference type="EMBL" id="MBK5897815.1"/>
    </source>
</evidence>
<protein>
    <submittedName>
        <fullName evidence="2">Carboxypeptidase regulatory-like domain-containing protein</fullName>
    </submittedName>
</protein>
<accession>A0ABS1J0Z7</accession>
<feature type="signal peptide" evidence="1">
    <location>
        <begin position="1"/>
        <end position="21"/>
    </location>
</feature>
<dbReference type="RefSeq" id="WP_208429277.1">
    <property type="nucleotide sequence ID" value="NZ_JAEPRJ010000001.1"/>
</dbReference>